<accession>A0A4S3KF65</accession>
<dbReference type="InterPro" id="IPR013425">
    <property type="entry name" value="Autotrns_rpt"/>
</dbReference>
<feature type="active site" description="Charge relay system" evidence="6">
    <location>
        <position position="274"/>
    </location>
</feature>
<feature type="active site" description="Charge relay system" evidence="6">
    <location>
        <position position="80"/>
    </location>
</feature>
<dbReference type="SUPFAM" id="SSF52743">
    <property type="entry name" value="Subtilisin-like"/>
    <property type="match status" value="1"/>
</dbReference>
<feature type="non-terminal residue" evidence="8">
    <location>
        <position position="1"/>
    </location>
</feature>
<dbReference type="Gene3D" id="2.40.128.130">
    <property type="entry name" value="Autotransporter beta-domain"/>
    <property type="match status" value="1"/>
</dbReference>
<dbReference type="CDD" id="cd04848">
    <property type="entry name" value="Peptidases_S8_Autotransporter_serine_protease_like"/>
    <property type="match status" value="1"/>
</dbReference>
<protein>
    <submittedName>
        <fullName evidence="8">Autotransporter domain-containing protein</fullName>
    </submittedName>
</protein>
<dbReference type="InterPro" id="IPR023827">
    <property type="entry name" value="Peptidase_S8_Asp-AS"/>
</dbReference>
<organism evidence="8 9">
    <name type="scientific">Rhodanobacter lindaniclasticus</name>
    <dbReference type="NCBI Taxonomy" id="75310"/>
    <lineage>
        <taxon>Bacteria</taxon>
        <taxon>Pseudomonadati</taxon>
        <taxon>Pseudomonadota</taxon>
        <taxon>Gammaproteobacteria</taxon>
        <taxon>Lysobacterales</taxon>
        <taxon>Rhodanobacteraceae</taxon>
        <taxon>Rhodanobacter</taxon>
    </lineage>
</organism>
<evidence type="ECO:0000256" key="2">
    <source>
        <dbReference type="ARBA" id="ARBA00022670"/>
    </source>
</evidence>
<dbReference type="InterPro" id="IPR023828">
    <property type="entry name" value="Peptidase_S8_Ser-AS"/>
</dbReference>
<keyword evidence="3" id="KW-0732">Signal</keyword>
<evidence type="ECO:0000259" key="7">
    <source>
        <dbReference type="PROSITE" id="PS51208"/>
    </source>
</evidence>
<evidence type="ECO:0000256" key="1">
    <source>
        <dbReference type="ARBA" id="ARBA00011073"/>
    </source>
</evidence>
<feature type="domain" description="Autotransporter" evidence="7">
    <location>
        <begin position="622"/>
        <end position="901"/>
    </location>
</feature>
<dbReference type="InterPro" id="IPR005546">
    <property type="entry name" value="Autotransporte_beta"/>
</dbReference>
<comment type="similarity">
    <text evidence="1 6">Belongs to the peptidase S8 family.</text>
</comment>
<comment type="caution">
    <text evidence="8">The sequence shown here is derived from an EMBL/GenBank/DDBJ whole genome shotgun (WGS) entry which is preliminary data.</text>
</comment>
<dbReference type="PANTHER" id="PTHR43806:SF11">
    <property type="entry name" value="CEREVISIN-RELATED"/>
    <property type="match status" value="1"/>
</dbReference>
<dbReference type="InterPro" id="IPR000209">
    <property type="entry name" value="Peptidase_S8/S53_dom"/>
</dbReference>
<dbReference type="InterPro" id="IPR036709">
    <property type="entry name" value="Autotransporte_beta_dom_sf"/>
</dbReference>
<proteinExistence type="inferred from homology"/>
<dbReference type="PANTHER" id="PTHR43806">
    <property type="entry name" value="PEPTIDASE S8"/>
    <property type="match status" value="1"/>
</dbReference>
<keyword evidence="5 6" id="KW-0720">Serine protease</keyword>
<evidence type="ECO:0000256" key="6">
    <source>
        <dbReference type="PROSITE-ProRule" id="PRU01240"/>
    </source>
</evidence>
<dbReference type="InterPro" id="IPR034061">
    <property type="entry name" value="Peptidases_S8_Autotransporter"/>
</dbReference>
<dbReference type="PROSITE" id="PS00138">
    <property type="entry name" value="SUBTILASE_SER"/>
    <property type="match status" value="1"/>
</dbReference>
<dbReference type="RefSeq" id="WP_136258643.1">
    <property type="nucleotide sequence ID" value="NZ_MWIO01000028.1"/>
</dbReference>
<evidence type="ECO:0000256" key="5">
    <source>
        <dbReference type="ARBA" id="ARBA00022825"/>
    </source>
</evidence>
<dbReference type="Pfam" id="PF12951">
    <property type="entry name" value="PATR"/>
    <property type="match status" value="1"/>
</dbReference>
<dbReference type="PROSITE" id="PS51208">
    <property type="entry name" value="AUTOTRANSPORTER"/>
    <property type="match status" value="1"/>
</dbReference>
<dbReference type="InterPro" id="IPR015500">
    <property type="entry name" value="Peptidase_S8_subtilisin-rel"/>
</dbReference>
<sequence length="901" mass="92968">WGAGPPAPPPADPPPIDAQLGLTNTYAAHDKGFTGTGITIGIVDSGIMRNNPTVAGRVTQELIYVDPALNNTAIDDVVGHGTWVSQIAAGAAFDKFPGGIAPGAKLVSARIISDTEPTDDGSGNGNKVTAADAAFFGQTLNPALINAGVQIMNNSWGGIYWDTTDASINQAFADAYRPFVVQHGGLVVFAAGNESKADPSDIAALPTLSPDLEQGWLVAVAVDSLHPTQLASYSNACGKAMDYCLAAPGDVIALDKDATASTTSPDYWIVKGTSFAAPEISGAAALVWQAFPYFTNDLVRQTLLGTADDLGAAGPDPVFGYGALNVGRAIDGPAKFNWGDVTVSFTGSSNWNNPISGAGGLIKQGTGTLNLTQAASYTGLTQVQGGTLTAASLAGGVNIGTAGTLSQTPSIGGNVNNAGVLAVAGGDVTVGGNYTQQGNGRLALSLGSALRVTGTATLGGGDLYVTGYDSGYTVNTHTDVLTATGGLTGTFSALNKSSNVTLLNATLNYDGTSAWLNVTQVQATAVQGLSYTAASYGAAQRVQTAFDQINTQLGPAAPPGITPASLGFIEGAGNLQHTRGIPALQDSLESLSGQLHAASAAMTLEAINAGTRALSDRFDALVDNPQPGGWTQNLGYHGDLSRSGYSNVGVDLSGWLVGQDYRLGSGNAVAGYAISQSQGLGRLAGSADQGRSHALEGMLYGGVIHGSWYTMGRFGLGSYREMMRRQVQLGNQVTGVASNVNGRYGVAYGESGYRLALGRTELTPYVDMQYAQLQRGAFNEVGAYGFGLKSAEQTTSLWQAGLGVRATRTWALAHGGSLSLRTRLLWQQSFGLRGEWVDASFSGVNQFAPVGGIGLARYGSVLGTTLDWQMSPAASLQLGYDRYAGQHQQGQTGTVSFNWRF</sequence>
<dbReference type="Gene3D" id="3.40.50.200">
    <property type="entry name" value="Peptidase S8/S53 domain"/>
    <property type="match status" value="1"/>
</dbReference>
<dbReference type="SUPFAM" id="SSF103515">
    <property type="entry name" value="Autotransporter"/>
    <property type="match status" value="1"/>
</dbReference>
<dbReference type="Pfam" id="PF03797">
    <property type="entry name" value="Autotransporter"/>
    <property type="match status" value="1"/>
</dbReference>
<keyword evidence="2 6" id="KW-0645">Protease</keyword>
<dbReference type="GO" id="GO:0004252">
    <property type="term" value="F:serine-type endopeptidase activity"/>
    <property type="evidence" value="ECO:0007669"/>
    <property type="project" value="UniProtKB-UniRule"/>
</dbReference>
<dbReference type="Pfam" id="PF00082">
    <property type="entry name" value="Peptidase_S8"/>
    <property type="match status" value="1"/>
</dbReference>
<dbReference type="PROSITE" id="PS00136">
    <property type="entry name" value="SUBTILASE_ASP"/>
    <property type="match status" value="1"/>
</dbReference>
<dbReference type="Proteomes" id="UP000306317">
    <property type="component" value="Unassembled WGS sequence"/>
</dbReference>
<dbReference type="PRINTS" id="PR00723">
    <property type="entry name" value="SUBTILISIN"/>
</dbReference>
<evidence type="ECO:0000313" key="9">
    <source>
        <dbReference type="Proteomes" id="UP000306317"/>
    </source>
</evidence>
<evidence type="ECO:0000256" key="3">
    <source>
        <dbReference type="ARBA" id="ARBA00022729"/>
    </source>
</evidence>
<dbReference type="AlphaFoldDB" id="A0A4S3KF65"/>
<keyword evidence="4 6" id="KW-0378">Hydrolase</keyword>
<dbReference type="InterPro" id="IPR036852">
    <property type="entry name" value="Peptidase_S8/S53_dom_sf"/>
</dbReference>
<feature type="active site" description="Charge relay system" evidence="6">
    <location>
        <position position="44"/>
    </location>
</feature>
<dbReference type="PROSITE" id="PS51892">
    <property type="entry name" value="SUBTILASE"/>
    <property type="match status" value="1"/>
</dbReference>
<dbReference type="NCBIfam" id="TIGR02601">
    <property type="entry name" value="autotrns_rpt"/>
    <property type="match status" value="1"/>
</dbReference>
<dbReference type="GO" id="GO:0006508">
    <property type="term" value="P:proteolysis"/>
    <property type="evidence" value="ECO:0007669"/>
    <property type="project" value="UniProtKB-KW"/>
</dbReference>
<reference evidence="8 9" key="1">
    <citation type="submission" date="2017-02" db="EMBL/GenBank/DDBJ databases">
        <title>Whole genome sequencing of Rhodanobacter lindaniclasticus DSM 17932.</title>
        <authorList>
            <person name="Kumar S."/>
            <person name="Patil P."/>
            <person name="Patil P.B."/>
        </authorList>
    </citation>
    <scope>NUCLEOTIDE SEQUENCE [LARGE SCALE GENOMIC DNA]</scope>
    <source>
        <strain evidence="8 9">DSM 17932</strain>
    </source>
</reference>
<evidence type="ECO:0000313" key="8">
    <source>
        <dbReference type="EMBL" id="THD07120.1"/>
    </source>
</evidence>
<dbReference type="InterPro" id="IPR050131">
    <property type="entry name" value="Peptidase_S8_subtilisin-like"/>
</dbReference>
<name>A0A4S3KF65_9GAMM</name>
<keyword evidence="9" id="KW-1185">Reference proteome</keyword>
<dbReference type="OrthoDB" id="5360469at2"/>
<dbReference type="EMBL" id="MWIO01000028">
    <property type="protein sequence ID" value="THD07120.1"/>
    <property type="molecule type" value="Genomic_DNA"/>
</dbReference>
<evidence type="ECO:0000256" key="4">
    <source>
        <dbReference type="ARBA" id="ARBA00022801"/>
    </source>
</evidence>
<gene>
    <name evidence="8" type="ORF">B1991_10275</name>
</gene>
<dbReference type="SMART" id="SM00869">
    <property type="entry name" value="Autotransporter"/>
    <property type="match status" value="1"/>
</dbReference>